<feature type="transmembrane region" description="Helical" evidence="2">
    <location>
        <begin position="65"/>
        <end position="82"/>
    </location>
</feature>
<dbReference type="AlphaFoldDB" id="A0A7W7CCF8"/>
<evidence type="ECO:0000256" key="2">
    <source>
        <dbReference type="SAM" id="Phobius"/>
    </source>
</evidence>
<protein>
    <submittedName>
        <fullName evidence="3">Steroid 5-alpha reductase family enzyme</fullName>
    </submittedName>
</protein>
<comment type="caution">
    <text evidence="3">The sequence shown here is derived from an EMBL/GenBank/DDBJ whole genome shotgun (WGS) entry which is preliminary data.</text>
</comment>
<dbReference type="PANTHER" id="PTHR32251:SF17">
    <property type="entry name" value="STEROID 5-ALPHA REDUCTASE C-TERMINAL DOMAIN-CONTAINING PROTEIN"/>
    <property type="match status" value="1"/>
</dbReference>
<dbReference type="Pfam" id="PF06966">
    <property type="entry name" value="DUF1295"/>
    <property type="match status" value="1"/>
</dbReference>
<name>A0A7W7CCF8_9PSEU</name>
<feature type="transmembrane region" description="Helical" evidence="2">
    <location>
        <begin position="41"/>
        <end position="59"/>
    </location>
</feature>
<evidence type="ECO:0000313" key="3">
    <source>
        <dbReference type="EMBL" id="MBB4678612.1"/>
    </source>
</evidence>
<feature type="transmembrane region" description="Helical" evidence="2">
    <location>
        <begin position="145"/>
        <end position="164"/>
    </location>
</feature>
<reference evidence="3 4" key="1">
    <citation type="submission" date="2020-08" db="EMBL/GenBank/DDBJ databases">
        <title>Sequencing the genomes of 1000 actinobacteria strains.</title>
        <authorList>
            <person name="Klenk H.-P."/>
        </authorList>
    </citation>
    <scope>NUCLEOTIDE SEQUENCE [LARGE SCALE GENOMIC DNA]</scope>
    <source>
        <strain evidence="3 4">DSM 44230</strain>
    </source>
</reference>
<evidence type="ECO:0000256" key="1">
    <source>
        <dbReference type="SAM" id="MobiDB-lite"/>
    </source>
</evidence>
<dbReference type="Gene3D" id="1.20.120.1630">
    <property type="match status" value="1"/>
</dbReference>
<dbReference type="PROSITE" id="PS50244">
    <property type="entry name" value="S5A_REDUCTASE"/>
    <property type="match status" value="1"/>
</dbReference>
<dbReference type="RefSeq" id="WP_185004465.1">
    <property type="nucleotide sequence ID" value="NZ_BAAAUI010000010.1"/>
</dbReference>
<dbReference type="Proteomes" id="UP000533598">
    <property type="component" value="Unassembled WGS sequence"/>
</dbReference>
<evidence type="ECO:0000313" key="4">
    <source>
        <dbReference type="Proteomes" id="UP000533598"/>
    </source>
</evidence>
<feature type="transmembrane region" description="Helical" evidence="2">
    <location>
        <begin position="6"/>
        <end position="29"/>
    </location>
</feature>
<keyword evidence="4" id="KW-1185">Reference proteome</keyword>
<proteinExistence type="predicted"/>
<dbReference type="EMBL" id="JACHMH010000001">
    <property type="protein sequence ID" value="MBB4678612.1"/>
    <property type="molecule type" value="Genomic_DNA"/>
</dbReference>
<keyword evidence="2" id="KW-0472">Membrane</keyword>
<sequence length="282" mass="31664">MPDLGPLAVNLTVTLALVLLLTLTTFWVALRRNRYDTVDTAWGLGFAVVALTGLALSTGHGNQPVRLLVTTLTVIWGLRLATHLHRRNRHRPEDPRYAAITIMATARPHPKWFLLTRVYLVQAAYLWLVSLPVQFTQYLGGEPTLLHWLGTTLWLLGFTLETLADHQLTQFRANPANHGKVLDQGLWRYTRHPNYFGDACLWWGLYLLACDTWLGATTILAPLLMTFLLARGIGGKPMLERHLHLHRPAYAAYTRRTSGFFPRPPGKSGNQPGLPDKPGGNQ</sequence>
<organism evidence="3 4">
    <name type="scientific">Crossiella cryophila</name>
    <dbReference type="NCBI Taxonomy" id="43355"/>
    <lineage>
        <taxon>Bacteria</taxon>
        <taxon>Bacillati</taxon>
        <taxon>Actinomycetota</taxon>
        <taxon>Actinomycetes</taxon>
        <taxon>Pseudonocardiales</taxon>
        <taxon>Pseudonocardiaceae</taxon>
        <taxon>Crossiella</taxon>
    </lineage>
</organism>
<dbReference type="PANTHER" id="PTHR32251">
    <property type="entry name" value="3-OXO-5-ALPHA-STEROID 4-DEHYDROGENASE"/>
    <property type="match status" value="1"/>
</dbReference>
<dbReference type="GO" id="GO:0016020">
    <property type="term" value="C:membrane"/>
    <property type="evidence" value="ECO:0007669"/>
    <property type="project" value="TreeGrafter"/>
</dbReference>
<keyword evidence="2" id="KW-1133">Transmembrane helix</keyword>
<feature type="transmembrane region" description="Helical" evidence="2">
    <location>
        <begin position="112"/>
        <end position="133"/>
    </location>
</feature>
<feature type="region of interest" description="Disordered" evidence="1">
    <location>
        <begin position="260"/>
        <end position="282"/>
    </location>
</feature>
<keyword evidence="2" id="KW-0812">Transmembrane</keyword>
<accession>A0A7W7CCF8</accession>
<dbReference type="InterPro" id="IPR010721">
    <property type="entry name" value="UstE-like"/>
</dbReference>
<gene>
    <name evidence="3" type="ORF">HNR67_004730</name>
</gene>